<keyword evidence="5" id="KW-1185">Reference proteome</keyword>
<dbReference type="PANTHER" id="PTHR44591:SF19">
    <property type="entry name" value="TWO-COMPONENT RESPONSE REGULATOR-RELATED"/>
    <property type="match status" value="1"/>
</dbReference>
<dbReference type="SMART" id="SM00448">
    <property type="entry name" value="REC"/>
    <property type="match status" value="1"/>
</dbReference>
<reference evidence="4 5" key="1">
    <citation type="journal article" date="2016" name="Front. Microbiol.">
        <title>Fuerstia marisgermanicae gen. nov., sp. nov., an Unusual Member of the Phylum Planctomycetes from the German Wadden Sea.</title>
        <authorList>
            <person name="Kohn T."/>
            <person name="Heuer A."/>
            <person name="Jogler M."/>
            <person name="Vollmers J."/>
            <person name="Boedeker C."/>
            <person name="Bunk B."/>
            <person name="Rast P."/>
            <person name="Borchert D."/>
            <person name="Glockner I."/>
            <person name="Freese H.M."/>
            <person name="Klenk H.P."/>
            <person name="Overmann J."/>
            <person name="Kaster A.K."/>
            <person name="Rohde M."/>
            <person name="Wiegand S."/>
            <person name="Jogler C."/>
        </authorList>
    </citation>
    <scope>NUCLEOTIDE SEQUENCE [LARGE SCALE GENOMIC DNA]</scope>
    <source>
        <strain evidence="4 5">NH11</strain>
    </source>
</reference>
<dbReference type="GO" id="GO:0000160">
    <property type="term" value="P:phosphorelay signal transduction system"/>
    <property type="evidence" value="ECO:0007669"/>
    <property type="project" value="InterPro"/>
</dbReference>
<evidence type="ECO:0000256" key="2">
    <source>
        <dbReference type="PROSITE-ProRule" id="PRU00169"/>
    </source>
</evidence>
<dbReference type="Gene3D" id="3.40.50.2300">
    <property type="match status" value="1"/>
</dbReference>
<dbReference type="Proteomes" id="UP000187735">
    <property type="component" value="Chromosome"/>
</dbReference>
<name>A0A1P8WN36_9PLAN</name>
<dbReference type="InterPro" id="IPR011006">
    <property type="entry name" value="CheY-like_superfamily"/>
</dbReference>
<protein>
    <submittedName>
        <fullName evidence="4">Hydrogenase transcriptional regulatory protein hupR1</fullName>
    </submittedName>
</protein>
<keyword evidence="1 2" id="KW-0597">Phosphoprotein</keyword>
<dbReference type="InterPro" id="IPR050595">
    <property type="entry name" value="Bact_response_regulator"/>
</dbReference>
<dbReference type="SUPFAM" id="SSF52172">
    <property type="entry name" value="CheY-like"/>
    <property type="match status" value="1"/>
</dbReference>
<dbReference type="STRING" id="1891926.Fuma_05134"/>
<organism evidence="4 5">
    <name type="scientific">Fuerstiella marisgermanici</name>
    <dbReference type="NCBI Taxonomy" id="1891926"/>
    <lineage>
        <taxon>Bacteria</taxon>
        <taxon>Pseudomonadati</taxon>
        <taxon>Planctomycetota</taxon>
        <taxon>Planctomycetia</taxon>
        <taxon>Planctomycetales</taxon>
        <taxon>Planctomycetaceae</taxon>
        <taxon>Fuerstiella</taxon>
    </lineage>
</organism>
<dbReference type="KEGG" id="fmr:Fuma_05134"/>
<dbReference type="AlphaFoldDB" id="A0A1P8WN36"/>
<dbReference type="PANTHER" id="PTHR44591">
    <property type="entry name" value="STRESS RESPONSE REGULATOR PROTEIN 1"/>
    <property type="match status" value="1"/>
</dbReference>
<evidence type="ECO:0000256" key="1">
    <source>
        <dbReference type="ARBA" id="ARBA00022553"/>
    </source>
</evidence>
<feature type="modified residue" description="4-aspartylphosphate" evidence="2">
    <location>
        <position position="56"/>
    </location>
</feature>
<dbReference type="PROSITE" id="PS50110">
    <property type="entry name" value="RESPONSE_REGULATORY"/>
    <property type="match status" value="1"/>
</dbReference>
<accession>A0A1P8WN36</accession>
<dbReference type="EMBL" id="CP017641">
    <property type="protein sequence ID" value="APZ95476.1"/>
    <property type="molecule type" value="Genomic_DNA"/>
</dbReference>
<gene>
    <name evidence="4" type="primary">hupR1_1</name>
    <name evidence="4" type="ORF">Fuma_05134</name>
</gene>
<evidence type="ECO:0000259" key="3">
    <source>
        <dbReference type="PROSITE" id="PS50110"/>
    </source>
</evidence>
<dbReference type="Pfam" id="PF00072">
    <property type="entry name" value="Response_reg"/>
    <property type="match status" value="1"/>
</dbReference>
<feature type="domain" description="Response regulatory" evidence="3">
    <location>
        <begin position="7"/>
        <end position="122"/>
    </location>
</feature>
<evidence type="ECO:0000313" key="5">
    <source>
        <dbReference type="Proteomes" id="UP000187735"/>
    </source>
</evidence>
<dbReference type="InterPro" id="IPR001789">
    <property type="entry name" value="Sig_transdc_resp-reg_receiver"/>
</dbReference>
<proteinExistence type="predicted"/>
<sequence>MNDSMPRVLLLDDDASLLRALSRQLNEYGFDVTTSISAAEATAILGSTKIDALVCDNEMPGTTGFQFLAGIRTRFPDVKRFMLSGTILDRNAERAVAELGVTRVFHKPCDSQTLCAAIEASMNLTASPAPDAVI</sequence>
<evidence type="ECO:0000313" key="4">
    <source>
        <dbReference type="EMBL" id="APZ95476.1"/>
    </source>
</evidence>